<dbReference type="Proteomes" id="UP000006718">
    <property type="component" value="Chromosome 10"/>
</dbReference>
<dbReference type="STRING" id="9544.ENSMMUP00000075305"/>
<dbReference type="Ensembl" id="ENSMMUT00000099202.1">
    <property type="protein sequence ID" value="ENSMMUP00000075305.1"/>
    <property type="gene ID" value="ENSMMUG00000059688.1"/>
</dbReference>
<reference evidence="2" key="1">
    <citation type="journal article" date="2007" name="Science">
        <title>Evolutionary and biomedical insights from the rhesus macaque genome.</title>
        <authorList>
            <person name="Gibbs R.A."/>
            <person name="Rogers J."/>
            <person name="Katze M.G."/>
            <person name="Bumgarner R."/>
            <person name="Weinstock G.M."/>
            <person name="Mardis E.R."/>
            <person name="Remington K.A."/>
            <person name="Strausberg R.L."/>
            <person name="Venter J.C."/>
            <person name="Wilson R.K."/>
            <person name="Batzer M.A."/>
            <person name="Bustamante C.D."/>
            <person name="Eichler E.E."/>
            <person name="Hahn M.W."/>
            <person name="Hardison R.C."/>
            <person name="Makova K.D."/>
            <person name="Miller W."/>
            <person name="Milosavljevic A."/>
            <person name="Palermo R.E."/>
            <person name="Siepel A."/>
            <person name="Sikela J.M."/>
            <person name="Attaway T."/>
            <person name="Bell S."/>
            <person name="Bernard K.E."/>
            <person name="Buhay C.J."/>
            <person name="Chandrabose M.N."/>
            <person name="Dao M."/>
            <person name="Davis C."/>
            <person name="Delehaunty K.D."/>
            <person name="Ding Y."/>
            <person name="Dinh H.H."/>
            <person name="Dugan-Rocha S."/>
            <person name="Fulton L.A."/>
            <person name="Gabisi R.A."/>
            <person name="Garner T.T."/>
            <person name="Godfrey J."/>
            <person name="Hawes A.C."/>
            <person name="Hernandez J."/>
            <person name="Hines S."/>
            <person name="Holder M."/>
            <person name="Hume J."/>
            <person name="Jhangiani S.N."/>
            <person name="Joshi V."/>
            <person name="Khan Z.M."/>
            <person name="Kirkness E.F."/>
            <person name="Cree A."/>
            <person name="Fowler R.G."/>
            <person name="Lee S."/>
            <person name="Lewis L.R."/>
            <person name="Li Z."/>
            <person name="Liu Y.-S."/>
            <person name="Moore S.M."/>
            <person name="Muzny D."/>
            <person name="Nazareth L.V."/>
            <person name="Ngo D.N."/>
            <person name="Okwuonu G.O."/>
            <person name="Pai G."/>
            <person name="Parker D."/>
            <person name="Paul H.A."/>
            <person name="Pfannkoch C."/>
            <person name="Pohl C.S."/>
            <person name="Rogers Y.-H.C."/>
            <person name="Ruiz S.J."/>
            <person name="Sabo A."/>
            <person name="Santibanez J."/>
            <person name="Schneider B.W."/>
            <person name="Smith S.M."/>
            <person name="Sodergren E."/>
            <person name="Svatek A.F."/>
            <person name="Utterback T.R."/>
            <person name="Vattathil S."/>
            <person name="Warren W."/>
            <person name="White C.S."/>
            <person name="Chinwalla A.T."/>
            <person name="Feng Y."/>
            <person name="Halpern A.L."/>
            <person name="Hillier L.W."/>
            <person name="Huang X."/>
            <person name="Minx P."/>
            <person name="Nelson J.O."/>
            <person name="Pepin K.H."/>
            <person name="Qin X."/>
            <person name="Sutton G.G."/>
            <person name="Venter E."/>
            <person name="Walenz B.P."/>
            <person name="Wallis J.W."/>
            <person name="Worley K.C."/>
            <person name="Yang S.-P."/>
            <person name="Jones S.M."/>
            <person name="Marra M.A."/>
            <person name="Rocchi M."/>
            <person name="Schein J.E."/>
            <person name="Baertsch R."/>
            <person name="Clarke L."/>
            <person name="Csuros M."/>
            <person name="Glasscock J."/>
            <person name="Harris R.A."/>
            <person name="Havlak P."/>
            <person name="Jackson A.R."/>
            <person name="Jiang H."/>
            <person name="Liu Y."/>
            <person name="Messina D.N."/>
            <person name="Shen Y."/>
            <person name="Song H.X.-Z."/>
            <person name="Wylie T."/>
            <person name="Zhang L."/>
            <person name="Birney E."/>
            <person name="Han K."/>
            <person name="Konkel M.K."/>
            <person name="Lee J."/>
            <person name="Smit A.F.A."/>
            <person name="Ullmer B."/>
            <person name="Wang H."/>
            <person name="Xing J."/>
            <person name="Burhans R."/>
            <person name="Cheng Z."/>
            <person name="Karro J.E."/>
            <person name="Ma J."/>
            <person name="Raney B."/>
            <person name="She X."/>
            <person name="Cox M.J."/>
            <person name="Demuth J.P."/>
            <person name="Dumas L.J."/>
            <person name="Han S.-G."/>
            <person name="Hopkins J."/>
            <person name="Karimpour-Fard A."/>
            <person name="Kim Y.H."/>
            <person name="Pollack J.R."/>
            <person name="Vinar T."/>
            <person name="Addo-Quaye C."/>
            <person name="Degenhardt J."/>
            <person name="Denby A."/>
            <person name="Hubisz M.J."/>
            <person name="Indap A."/>
            <person name="Kosiol C."/>
            <person name="Lahn B.T."/>
            <person name="Lawson H.A."/>
            <person name="Marklein A."/>
            <person name="Nielsen R."/>
            <person name="Vallender E.J."/>
            <person name="Clark A.G."/>
            <person name="Ferguson B."/>
            <person name="Hernandez R.D."/>
            <person name="Hirani K."/>
            <person name="Kehrer-Sawatzki H."/>
            <person name="Kolb J."/>
            <person name="Patil S."/>
            <person name="Pu L.-L."/>
            <person name="Ren Y."/>
            <person name="Smith D.G."/>
            <person name="Wheeler D.A."/>
            <person name="Schenck I."/>
            <person name="Ball E.V."/>
            <person name="Chen R."/>
            <person name="Cooper D.N."/>
            <person name="Giardine B."/>
            <person name="Hsu F."/>
            <person name="Kent W.J."/>
            <person name="Lesk A."/>
            <person name="Nelson D.L."/>
            <person name="O'brien W.E."/>
            <person name="Pruefer K."/>
            <person name="Stenson P.D."/>
            <person name="Wallace J.C."/>
            <person name="Ke H."/>
            <person name="Liu X.-M."/>
            <person name="Wang P."/>
            <person name="Xiang A.P."/>
            <person name="Yang F."/>
            <person name="Barber G.P."/>
            <person name="Haussler D."/>
            <person name="Karolchik D."/>
            <person name="Kern A.D."/>
            <person name="Kuhn R.M."/>
            <person name="Smith K.E."/>
            <person name="Zwieg A.S."/>
        </authorList>
    </citation>
    <scope>NUCLEOTIDE SEQUENCE [LARGE SCALE GENOMIC DNA]</scope>
    <source>
        <strain evidence="2">17573</strain>
    </source>
</reference>
<protein>
    <submittedName>
        <fullName evidence="1">Uncharacterized protein</fullName>
    </submittedName>
</protein>
<accession>A0A5F8ABQ2</accession>
<dbReference type="OMA" id="CFAFFGL"/>
<dbReference type="GO" id="GO:0005687">
    <property type="term" value="C:U4 snRNP"/>
    <property type="evidence" value="ECO:0000318"/>
    <property type="project" value="GO_Central"/>
</dbReference>
<reference evidence="1" key="2">
    <citation type="submission" date="2019-01" db="EMBL/GenBank/DDBJ databases">
        <authorList>
            <person name="Graves T."/>
            <person name="Eichler E.E."/>
            <person name="Wilson R.K."/>
        </authorList>
    </citation>
    <scope>NUCLEOTIDE SEQUENCE [LARGE SCALE GENOMIC DNA]</scope>
    <source>
        <strain evidence="1">17573</strain>
    </source>
</reference>
<dbReference type="GO" id="GO:0005685">
    <property type="term" value="C:U1 snRNP"/>
    <property type="evidence" value="ECO:0000318"/>
    <property type="project" value="GO_Central"/>
</dbReference>
<dbReference type="VEuPathDB" id="HostDB:ENSMMUG00000059688"/>
<dbReference type="GO" id="GO:0005686">
    <property type="term" value="C:U2 snRNP"/>
    <property type="evidence" value="ECO:0000318"/>
    <property type="project" value="GO_Central"/>
</dbReference>
<organism evidence="1 2">
    <name type="scientific">Macaca mulatta</name>
    <name type="common">Rhesus macaque</name>
    <dbReference type="NCBI Taxonomy" id="9544"/>
    <lineage>
        <taxon>Eukaryota</taxon>
        <taxon>Metazoa</taxon>
        <taxon>Chordata</taxon>
        <taxon>Craniata</taxon>
        <taxon>Vertebrata</taxon>
        <taxon>Euteleostomi</taxon>
        <taxon>Mammalia</taxon>
        <taxon>Eutheria</taxon>
        <taxon>Euarchontoglires</taxon>
        <taxon>Primates</taxon>
        <taxon>Haplorrhini</taxon>
        <taxon>Catarrhini</taxon>
        <taxon>Cercopithecidae</taxon>
        <taxon>Cercopithecinae</taxon>
        <taxon>Macaca</taxon>
    </lineage>
</organism>
<dbReference type="GO" id="GO:0071013">
    <property type="term" value="C:catalytic step 2 spliceosome"/>
    <property type="evidence" value="ECO:0000318"/>
    <property type="project" value="GO_Central"/>
</dbReference>
<reference evidence="1" key="3">
    <citation type="submission" date="2025-08" db="UniProtKB">
        <authorList>
            <consortium name="Ensembl"/>
        </authorList>
    </citation>
    <scope>IDENTIFICATION</scope>
    <source>
        <strain evidence="1">17573</strain>
    </source>
</reference>
<dbReference type="GO" id="GO:0070990">
    <property type="term" value="F:snRNP binding"/>
    <property type="evidence" value="ECO:0000318"/>
    <property type="project" value="GO_Central"/>
</dbReference>
<name>A0A5F8ABQ2_MACMU</name>
<dbReference type="AlphaFoldDB" id="A0A5F8ABQ2"/>
<dbReference type="GO" id="GO:0005737">
    <property type="term" value="C:cytoplasm"/>
    <property type="evidence" value="ECO:0000318"/>
    <property type="project" value="GO_Central"/>
</dbReference>
<keyword evidence="2" id="KW-1185">Reference proteome</keyword>
<dbReference type="InParanoid" id="A0A5F8ABQ2"/>
<dbReference type="GO" id="GO:0005682">
    <property type="term" value="C:U5 snRNP"/>
    <property type="evidence" value="ECO:0000318"/>
    <property type="project" value="GO_Central"/>
</dbReference>
<dbReference type="GeneTree" id="ENSGT01150000287016"/>
<dbReference type="GO" id="GO:0071004">
    <property type="term" value="C:U2-type prespliceosome"/>
    <property type="evidence" value="ECO:0000318"/>
    <property type="project" value="GO_Central"/>
</dbReference>
<dbReference type="Bgee" id="ENSMMUG00000059688">
    <property type="expression patterns" value="Expressed in hindlimb stylopod muscle and 1 other cell type or tissue"/>
</dbReference>
<evidence type="ECO:0000313" key="1">
    <source>
        <dbReference type="Ensembl" id="ENSMMUP00000075305.1"/>
    </source>
</evidence>
<sequence>FHTRWRKHNAWRWGCSANRWGWSPQSWWVLCWGSSNAVLCGVITCWDGSSTSGTGPANLAGAWEIDTPADTPLPAALITPGPPAAPASGTRAMPVSWWGSPSTVTDTKFSPCSNTRPQKCFSLSSGCFTFFGLIFLNSSQSQRIKFTCLSNALKAPKKILPSCRMHFIL</sequence>
<dbReference type="GO" id="GO:0000398">
    <property type="term" value="P:mRNA splicing, via spliceosome"/>
    <property type="evidence" value="ECO:0000318"/>
    <property type="project" value="GO_Central"/>
</dbReference>
<dbReference type="GO" id="GO:0046540">
    <property type="term" value="C:U4/U6 x U5 tri-snRNP complex"/>
    <property type="evidence" value="ECO:0000318"/>
    <property type="project" value="GO_Central"/>
</dbReference>
<proteinExistence type="predicted"/>
<evidence type="ECO:0000313" key="2">
    <source>
        <dbReference type="Proteomes" id="UP000006718"/>
    </source>
</evidence>
<reference evidence="1" key="4">
    <citation type="submission" date="2025-09" db="UniProtKB">
        <authorList>
            <consortium name="Ensembl"/>
        </authorList>
    </citation>
    <scope>IDENTIFICATION</scope>
    <source>
        <strain evidence="1">17573</strain>
    </source>
</reference>